<gene>
    <name evidence="1" type="ORF">B0X71_08655</name>
</gene>
<protein>
    <submittedName>
        <fullName evidence="1">Uncharacterized protein</fullName>
    </submittedName>
</protein>
<keyword evidence="2" id="KW-1185">Reference proteome</keyword>
<dbReference type="RefSeq" id="WP_077589040.1">
    <property type="nucleotide sequence ID" value="NZ_CP019640.1"/>
</dbReference>
<dbReference type="OrthoDB" id="2583594at2"/>
<dbReference type="KEGG" id="pmar:B0X71_08655"/>
<accession>A0A1Q2KYC7</accession>
<dbReference type="EMBL" id="CP019640">
    <property type="protein sequence ID" value="AQQ53153.1"/>
    <property type="molecule type" value="Genomic_DNA"/>
</dbReference>
<dbReference type="Proteomes" id="UP000188184">
    <property type="component" value="Chromosome"/>
</dbReference>
<sequence>MSLTSKLSGKTTRDKEFKDILLSVEPDREDYYTLSRNEPFSANYTIYVPNLLPNLYDAALVGTAFDYLARFRIAQFLEREDVVDHLVAALGLQKLKTAPDFNYDYLVLYDDWMRDITNFVLGRYESIANIYEIAVRLAKLEQLARANITTEQVDIPYVLFEQVPAEVMSDLENLMTVFEETFMIPEVITEDSTVVFNPNFGAASALVNGADADLFIDGTLYDFKTTKDWKLKKSDNLQMAGYYLLNELAIATHSAELGFRYTPMVIERTAFYRARFGEIEYYNISDRLAPVVDQKLKELAWHFKEDQGGLHLMWQADIETAQHLLAELREKQ</sequence>
<name>A0A1Q2KYC7_9BACL</name>
<proteinExistence type="predicted"/>
<reference evidence="1 2" key="1">
    <citation type="submission" date="2017-02" db="EMBL/GenBank/DDBJ databases">
        <title>The complete genomic sequence of a novel cold adapted crude oil-degrading bacterium Planococcus qaidamina Y42.</title>
        <authorList>
            <person name="Yang R."/>
        </authorList>
    </citation>
    <scope>NUCLEOTIDE SEQUENCE [LARGE SCALE GENOMIC DNA]</scope>
    <source>
        <strain evidence="1 2">Y42</strain>
    </source>
</reference>
<evidence type="ECO:0000313" key="2">
    <source>
        <dbReference type="Proteomes" id="UP000188184"/>
    </source>
</evidence>
<dbReference type="AlphaFoldDB" id="A0A1Q2KYC7"/>
<organism evidence="1 2">
    <name type="scientific">Planococcus lenghuensis</name>
    <dbReference type="NCBI Taxonomy" id="2213202"/>
    <lineage>
        <taxon>Bacteria</taxon>
        <taxon>Bacillati</taxon>
        <taxon>Bacillota</taxon>
        <taxon>Bacilli</taxon>
        <taxon>Bacillales</taxon>
        <taxon>Caryophanaceae</taxon>
        <taxon>Planococcus</taxon>
    </lineage>
</organism>
<evidence type="ECO:0000313" key="1">
    <source>
        <dbReference type="EMBL" id="AQQ53153.1"/>
    </source>
</evidence>